<accession>A0A6A4TIL3</accession>
<gene>
    <name evidence="1" type="ORF">F2P81_000989</name>
</gene>
<dbReference type="Proteomes" id="UP000438429">
    <property type="component" value="Unassembled WGS sequence"/>
</dbReference>
<name>A0A6A4TIL3_SCOMX</name>
<dbReference type="AlphaFoldDB" id="A0A6A4TIL3"/>
<reference evidence="1 2" key="1">
    <citation type="submission" date="2019-06" db="EMBL/GenBank/DDBJ databases">
        <title>Draft genomes of female and male turbot (Scophthalmus maximus).</title>
        <authorList>
            <person name="Xu H."/>
            <person name="Xu X.-W."/>
            <person name="Shao C."/>
            <person name="Chen S."/>
        </authorList>
    </citation>
    <scope>NUCLEOTIDE SEQUENCE [LARGE SCALE GENOMIC DNA]</scope>
    <source>
        <strain evidence="1">Ysfricsl-2016a</strain>
        <tissue evidence="1">Blood</tissue>
    </source>
</reference>
<comment type="caution">
    <text evidence="1">The sequence shown here is derived from an EMBL/GenBank/DDBJ whole genome shotgun (WGS) entry which is preliminary data.</text>
</comment>
<organism evidence="1 2">
    <name type="scientific">Scophthalmus maximus</name>
    <name type="common">Turbot</name>
    <name type="synonym">Psetta maxima</name>
    <dbReference type="NCBI Taxonomy" id="52904"/>
    <lineage>
        <taxon>Eukaryota</taxon>
        <taxon>Metazoa</taxon>
        <taxon>Chordata</taxon>
        <taxon>Craniata</taxon>
        <taxon>Vertebrata</taxon>
        <taxon>Euteleostomi</taxon>
        <taxon>Actinopterygii</taxon>
        <taxon>Neopterygii</taxon>
        <taxon>Teleostei</taxon>
        <taxon>Neoteleostei</taxon>
        <taxon>Acanthomorphata</taxon>
        <taxon>Carangaria</taxon>
        <taxon>Pleuronectiformes</taxon>
        <taxon>Pleuronectoidei</taxon>
        <taxon>Scophthalmidae</taxon>
        <taxon>Scophthalmus</taxon>
    </lineage>
</organism>
<protein>
    <submittedName>
        <fullName evidence="1">Uncharacterized protein</fullName>
    </submittedName>
</protein>
<proteinExistence type="predicted"/>
<dbReference type="EMBL" id="VEVO01000001">
    <property type="protein sequence ID" value="KAF0047356.1"/>
    <property type="molecule type" value="Genomic_DNA"/>
</dbReference>
<sequence length="70" mass="7780">MRRRRTLWGISPQSTGFSSNRFLAGISELTGFPVTNALHNKLLPEAKCIIESSTCPSQKRATTKKPEPVH</sequence>
<evidence type="ECO:0000313" key="1">
    <source>
        <dbReference type="EMBL" id="KAF0047356.1"/>
    </source>
</evidence>
<evidence type="ECO:0000313" key="2">
    <source>
        <dbReference type="Proteomes" id="UP000438429"/>
    </source>
</evidence>